<evidence type="ECO:0000313" key="1">
    <source>
        <dbReference type="EMBL" id="CEK59132.1"/>
    </source>
</evidence>
<name>A0A0B6YSN0_9EUPU</name>
<sequence length="52" mass="5719">IFSKVCVGTVAILPGAELYLKRGRRLGDNGWLPILTVPNLSEENPRGKLRLS</sequence>
<protein>
    <submittedName>
        <fullName evidence="1">Uncharacterized protein</fullName>
    </submittedName>
</protein>
<feature type="non-terminal residue" evidence="1">
    <location>
        <position position="1"/>
    </location>
</feature>
<accession>A0A0B6YSN0</accession>
<dbReference type="AlphaFoldDB" id="A0A0B6YSN0"/>
<organism evidence="1">
    <name type="scientific">Arion vulgaris</name>
    <dbReference type="NCBI Taxonomy" id="1028688"/>
    <lineage>
        <taxon>Eukaryota</taxon>
        <taxon>Metazoa</taxon>
        <taxon>Spiralia</taxon>
        <taxon>Lophotrochozoa</taxon>
        <taxon>Mollusca</taxon>
        <taxon>Gastropoda</taxon>
        <taxon>Heterobranchia</taxon>
        <taxon>Euthyneura</taxon>
        <taxon>Panpulmonata</taxon>
        <taxon>Eupulmonata</taxon>
        <taxon>Stylommatophora</taxon>
        <taxon>Helicina</taxon>
        <taxon>Arionoidea</taxon>
        <taxon>Arionidae</taxon>
        <taxon>Arion</taxon>
    </lineage>
</organism>
<dbReference type="EMBL" id="HACG01012267">
    <property type="protein sequence ID" value="CEK59132.1"/>
    <property type="molecule type" value="Transcribed_RNA"/>
</dbReference>
<reference evidence="1" key="1">
    <citation type="submission" date="2014-12" db="EMBL/GenBank/DDBJ databases">
        <title>Insight into the proteome of Arion vulgaris.</title>
        <authorList>
            <person name="Aradska J."/>
            <person name="Bulat T."/>
            <person name="Smidak R."/>
            <person name="Sarate P."/>
            <person name="Gangsoo J."/>
            <person name="Sialana F."/>
            <person name="Bilban M."/>
            <person name="Lubec G."/>
        </authorList>
    </citation>
    <scope>NUCLEOTIDE SEQUENCE</scope>
    <source>
        <tissue evidence="1">Skin</tissue>
    </source>
</reference>
<gene>
    <name evidence="1" type="primary">ORF35271</name>
</gene>
<proteinExistence type="predicted"/>